<protein>
    <submittedName>
        <fullName evidence="1">Uncharacterized protein</fullName>
    </submittedName>
</protein>
<dbReference type="EMBL" id="JADIIN010000059">
    <property type="protein sequence ID" value="MBF4469209.1"/>
    <property type="molecule type" value="Genomic_DNA"/>
</dbReference>
<name>A0A843APN4_METAZ</name>
<gene>
    <name evidence="1" type="ORF">ISP01_07360</name>
</gene>
<comment type="caution">
    <text evidence="1">The sequence shown here is derived from an EMBL/GenBank/DDBJ whole genome shotgun (WGS) entry which is preliminary data.</text>
</comment>
<sequence length="249" mass="27904">MTTCNDNLAKKIPTATFSPTEVKKLYNSLYYICNLTNQTLIKIPFGKYKGYGIASADVKSMNTRLGNFIKNNGKNPNYVNILAPKTIPSKTTKKGEYQLLFESVFGKVSTIKEVTDKIRNTGYEGYLNAYKNSGIGDVKKNINRLKNKVPMNCCDLTAIIAVIALEMGYSVDILQIQCIGVTHLLCRVKGKELGNWNYIDSAPMASKTAPYCSFGNVCWCANNGKPKQIVAVNPKWYMTMYLNDFKKFM</sequence>
<accession>A0A843APN4</accession>
<reference evidence="1" key="1">
    <citation type="submission" date="2020-10" db="EMBL/GenBank/DDBJ databases">
        <title>Dehalococcoides mccartyi of a TCE/Cr reducing biochatode.</title>
        <authorList>
            <person name="Matturro B."/>
        </authorList>
    </citation>
    <scope>NUCLEOTIDE SEQUENCE</scope>
    <source>
        <strain evidence="1">Bin4</strain>
    </source>
</reference>
<evidence type="ECO:0000313" key="1">
    <source>
        <dbReference type="EMBL" id="MBF4469209.1"/>
    </source>
</evidence>
<proteinExistence type="predicted"/>
<dbReference type="Proteomes" id="UP000658733">
    <property type="component" value="Unassembled WGS sequence"/>
</dbReference>
<evidence type="ECO:0000313" key="2">
    <source>
        <dbReference type="Proteomes" id="UP000658733"/>
    </source>
</evidence>
<organism evidence="1 2">
    <name type="scientific">Methanobrevibacter arboriphilus</name>
    <dbReference type="NCBI Taxonomy" id="39441"/>
    <lineage>
        <taxon>Archaea</taxon>
        <taxon>Methanobacteriati</taxon>
        <taxon>Methanobacteriota</taxon>
        <taxon>Methanomada group</taxon>
        <taxon>Methanobacteria</taxon>
        <taxon>Methanobacteriales</taxon>
        <taxon>Methanobacteriaceae</taxon>
        <taxon>Methanobrevibacter</taxon>
    </lineage>
</organism>
<dbReference type="AlphaFoldDB" id="A0A843APN4"/>
<dbReference type="RefSeq" id="WP_278523577.1">
    <property type="nucleotide sequence ID" value="NZ_JADIIN010000059.1"/>
</dbReference>